<evidence type="ECO:0000313" key="2">
    <source>
        <dbReference type="EMBL" id="RBA49104.1"/>
    </source>
</evidence>
<gene>
    <name evidence="2" type="ORF">DC346_04160</name>
</gene>
<dbReference type="Proteomes" id="UP000253688">
    <property type="component" value="Unassembled WGS sequence"/>
</dbReference>
<keyword evidence="1" id="KW-1133">Transmembrane helix</keyword>
<dbReference type="EMBL" id="QEWH01000022">
    <property type="protein sequence ID" value="RBA49104.1"/>
    <property type="molecule type" value="Genomic_DNA"/>
</dbReference>
<reference evidence="2 3" key="1">
    <citation type="submission" date="2018-04" db="EMBL/GenBank/DDBJ databases">
        <title>Acinetobacter junii Genome sequencing and assembly.</title>
        <authorList>
            <person name="Su J."/>
            <person name="Rensing C."/>
            <person name="Mazhar H.S."/>
        </authorList>
    </citation>
    <scope>NUCLEOTIDE SEQUENCE [LARGE SCALE GENOMIC DNA]</scope>
    <source>
        <strain evidence="2 3">SC22</strain>
    </source>
</reference>
<dbReference type="AlphaFoldDB" id="A0A365PLY1"/>
<keyword evidence="1" id="KW-0812">Transmembrane</keyword>
<sequence length="99" mass="10914">MNPLHCPYCHSDQVILKATQAHGPQYFEKILENFSPFTMAVLGIKLARSAGIPPYVGGLIGVVAGGVLILVSQHYFYRHYHAAQHYQCLHCGQSFAVAD</sequence>
<protein>
    <submittedName>
        <fullName evidence="2">Uncharacterized protein</fullName>
    </submittedName>
</protein>
<keyword evidence="1" id="KW-0472">Membrane</keyword>
<feature type="transmembrane region" description="Helical" evidence="1">
    <location>
        <begin position="52"/>
        <end position="71"/>
    </location>
</feature>
<comment type="caution">
    <text evidence="2">The sequence shown here is derived from an EMBL/GenBank/DDBJ whole genome shotgun (WGS) entry which is preliminary data.</text>
</comment>
<accession>A0A365PLY1</accession>
<name>A0A365PLY1_ACIJU</name>
<dbReference type="RefSeq" id="WP_112986856.1">
    <property type="nucleotide sequence ID" value="NZ_CP131470.1"/>
</dbReference>
<dbReference type="STRING" id="40215.BVL33_05955"/>
<organism evidence="2 3">
    <name type="scientific">Acinetobacter junii</name>
    <dbReference type="NCBI Taxonomy" id="40215"/>
    <lineage>
        <taxon>Bacteria</taxon>
        <taxon>Pseudomonadati</taxon>
        <taxon>Pseudomonadota</taxon>
        <taxon>Gammaproteobacteria</taxon>
        <taxon>Moraxellales</taxon>
        <taxon>Moraxellaceae</taxon>
        <taxon>Acinetobacter</taxon>
    </lineage>
</organism>
<evidence type="ECO:0000313" key="3">
    <source>
        <dbReference type="Proteomes" id="UP000253688"/>
    </source>
</evidence>
<evidence type="ECO:0000256" key="1">
    <source>
        <dbReference type="SAM" id="Phobius"/>
    </source>
</evidence>
<proteinExistence type="predicted"/>